<dbReference type="SMART" id="SM00388">
    <property type="entry name" value="HisKA"/>
    <property type="match status" value="1"/>
</dbReference>
<gene>
    <name evidence="6" type="ORF">DF182_02255</name>
</gene>
<dbReference type="InterPro" id="IPR036890">
    <property type="entry name" value="HATPase_C_sf"/>
</dbReference>
<dbReference type="PANTHER" id="PTHR43547:SF2">
    <property type="entry name" value="HYBRID SIGNAL TRANSDUCTION HISTIDINE KINASE C"/>
    <property type="match status" value="1"/>
</dbReference>
<name>A0A365XYK2_9BACT</name>
<dbReference type="GO" id="GO:0000155">
    <property type="term" value="F:phosphorelay sensor kinase activity"/>
    <property type="evidence" value="ECO:0007669"/>
    <property type="project" value="InterPro"/>
</dbReference>
<protein>
    <recommendedName>
        <fullName evidence="2">histidine kinase</fullName>
        <ecNumber evidence="2">2.7.13.3</ecNumber>
    </recommendedName>
</protein>
<keyword evidence="7" id="KW-1185">Reference proteome</keyword>
<dbReference type="EMBL" id="QFFJ01000001">
    <property type="protein sequence ID" value="RBL91459.1"/>
    <property type="molecule type" value="Genomic_DNA"/>
</dbReference>
<dbReference type="OrthoDB" id="9810447at2"/>
<feature type="transmembrane region" description="Helical" evidence="4">
    <location>
        <begin position="59"/>
        <end position="77"/>
    </location>
</feature>
<evidence type="ECO:0000256" key="3">
    <source>
        <dbReference type="ARBA" id="ARBA00022553"/>
    </source>
</evidence>
<accession>A0A365XYK2</accession>
<keyword evidence="4" id="KW-0812">Transmembrane</keyword>
<proteinExistence type="predicted"/>
<comment type="catalytic activity">
    <reaction evidence="1">
        <text>ATP + protein L-histidine = ADP + protein N-phospho-L-histidine.</text>
        <dbReference type="EC" id="2.7.13.3"/>
    </reaction>
</comment>
<dbReference type="CDD" id="cd00082">
    <property type="entry name" value="HisKA"/>
    <property type="match status" value="1"/>
</dbReference>
<dbReference type="RefSeq" id="WP_113614054.1">
    <property type="nucleotide sequence ID" value="NZ_QFFJ01000001.1"/>
</dbReference>
<evidence type="ECO:0000256" key="1">
    <source>
        <dbReference type="ARBA" id="ARBA00000085"/>
    </source>
</evidence>
<dbReference type="SMART" id="SM00387">
    <property type="entry name" value="HATPase_c"/>
    <property type="match status" value="1"/>
</dbReference>
<dbReference type="SUPFAM" id="SSF47384">
    <property type="entry name" value="Homodimeric domain of signal transducing histidine kinase"/>
    <property type="match status" value="1"/>
</dbReference>
<sequence>MPHSMISDYSKRLQARILYLVGPPEEVTLENRIFNSMCLIAILVSAVQIPFNYFTGLKMTGLLFGVLLLALAVLYYLSRFKNRASLSIAISVITVNLLFGMVYFVSSGISGASLMTFTLTFFLVMIVSPRGQYIWWLGFNLLLVAALVLTEYYYPELVPNMYPDRQSKMVDLSATYLTSVLVIFFGTLYLKNAYNREKQQGEEKTRVLEVMNTEKNKLFSIISHDLRSPMASIQSYLELMKDIQLPAEQKLQLEAELLQMVNNTQDMLYNMLLWSKTQLQGLTVHLSPVNVYHAVMPVLEINTSLITNKGLHLETRIDQTLMAMADLNMLQLIIRNLIGNSIKFTAPGGHIFIEASRQGKECLITIRDTGTGIDAKRAHEIFSLKARSTFGTSNEKGIGLGLYLCKEYTAAQHGRIWFENNADQGCSFYLVFPLA</sequence>
<feature type="transmembrane region" description="Helical" evidence="4">
    <location>
        <begin position="174"/>
        <end position="190"/>
    </location>
</feature>
<dbReference type="SUPFAM" id="SSF55874">
    <property type="entry name" value="ATPase domain of HSP90 chaperone/DNA topoisomerase II/histidine kinase"/>
    <property type="match status" value="1"/>
</dbReference>
<dbReference type="PRINTS" id="PR00344">
    <property type="entry name" value="BCTRLSENSOR"/>
</dbReference>
<evidence type="ECO:0000256" key="2">
    <source>
        <dbReference type="ARBA" id="ARBA00012438"/>
    </source>
</evidence>
<feature type="transmembrane region" description="Helical" evidence="4">
    <location>
        <begin position="84"/>
        <end position="103"/>
    </location>
</feature>
<feature type="transmembrane region" description="Helical" evidence="4">
    <location>
        <begin position="33"/>
        <end position="53"/>
    </location>
</feature>
<keyword evidence="6" id="KW-0418">Kinase</keyword>
<evidence type="ECO:0000256" key="4">
    <source>
        <dbReference type="SAM" id="Phobius"/>
    </source>
</evidence>
<comment type="caution">
    <text evidence="6">The sequence shown here is derived from an EMBL/GenBank/DDBJ whole genome shotgun (WGS) entry which is preliminary data.</text>
</comment>
<dbReference type="PROSITE" id="PS50109">
    <property type="entry name" value="HIS_KIN"/>
    <property type="match status" value="1"/>
</dbReference>
<keyword evidence="4" id="KW-0472">Membrane</keyword>
<keyword evidence="4" id="KW-1133">Transmembrane helix</keyword>
<keyword evidence="3" id="KW-0597">Phosphoprotein</keyword>
<feature type="transmembrane region" description="Helical" evidence="4">
    <location>
        <begin position="109"/>
        <end position="127"/>
    </location>
</feature>
<dbReference type="InterPro" id="IPR036097">
    <property type="entry name" value="HisK_dim/P_sf"/>
</dbReference>
<dbReference type="Gene3D" id="3.30.565.10">
    <property type="entry name" value="Histidine kinase-like ATPase, C-terminal domain"/>
    <property type="match status" value="1"/>
</dbReference>
<dbReference type="InterPro" id="IPR003594">
    <property type="entry name" value="HATPase_dom"/>
</dbReference>
<dbReference type="PANTHER" id="PTHR43547">
    <property type="entry name" value="TWO-COMPONENT HISTIDINE KINASE"/>
    <property type="match status" value="1"/>
</dbReference>
<dbReference type="Proteomes" id="UP000253410">
    <property type="component" value="Unassembled WGS sequence"/>
</dbReference>
<dbReference type="Gene3D" id="1.10.287.130">
    <property type="match status" value="1"/>
</dbReference>
<evidence type="ECO:0000313" key="7">
    <source>
        <dbReference type="Proteomes" id="UP000253410"/>
    </source>
</evidence>
<evidence type="ECO:0000313" key="6">
    <source>
        <dbReference type="EMBL" id="RBL91459.1"/>
    </source>
</evidence>
<reference evidence="6 7" key="1">
    <citation type="submission" date="2018-05" db="EMBL/GenBank/DDBJ databases">
        <title>Chitinophaga sp. K3CV102501T nov., isolated from isolated from a monsoon evergreen broad-leaved forest soil.</title>
        <authorList>
            <person name="Lv Y."/>
        </authorList>
    </citation>
    <scope>NUCLEOTIDE SEQUENCE [LARGE SCALE GENOMIC DNA]</scope>
    <source>
        <strain evidence="6 7">GDMCC 1.1325</strain>
    </source>
</reference>
<dbReference type="InterPro" id="IPR004358">
    <property type="entry name" value="Sig_transdc_His_kin-like_C"/>
</dbReference>
<dbReference type="InterPro" id="IPR005467">
    <property type="entry name" value="His_kinase_dom"/>
</dbReference>
<dbReference type="Pfam" id="PF00512">
    <property type="entry name" value="HisKA"/>
    <property type="match status" value="1"/>
</dbReference>
<dbReference type="EC" id="2.7.13.3" evidence="2"/>
<keyword evidence="6" id="KW-0808">Transferase</keyword>
<organism evidence="6 7">
    <name type="scientific">Chitinophaga flava</name>
    <dbReference type="NCBI Taxonomy" id="2259036"/>
    <lineage>
        <taxon>Bacteria</taxon>
        <taxon>Pseudomonadati</taxon>
        <taxon>Bacteroidota</taxon>
        <taxon>Chitinophagia</taxon>
        <taxon>Chitinophagales</taxon>
        <taxon>Chitinophagaceae</taxon>
        <taxon>Chitinophaga</taxon>
    </lineage>
</organism>
<dbReference type="AlphaFoldDB" id="A0A365XYK2"/>
<dbReference type="Pfam" id="PF02518">
    <property type="entry name" value="HATPase_c"/>
    <property type="match status" value="1"/>
</dbReference>
<evidence type="ECO:0000259" key="5">
    <source>
        <dbReference type="PROSITE" id="PS50109"/>
    </source>
</evidence>
<feature type="transmembrane region" description="Helical" evidence="4">
    <location>
        <begin position="134"/>
        <end position="154"/>
    </location>
</feature>
<dbReference type="InterPro" id="IPR003661">
    <property type="entry name" value="HisK_dim/P_dom"/>
</dbReference>
<feature type="domain" description="Histidine kinase" evidence="5">
    <location>
        <begin position="221"/>
        <end position="435"/>
    </location>
</feature>